<dbReference type="EMBL" id="VSRR010000213">
    <property type="protein sequence ID" value="MPC12370.1"/>
    <property type="molecule type" value="Genomic_DNA"/>
</dbReference>
<evidence type="ECO:0008006" key="5">
    <source>
        <dbReference type="Google" id="ProtNLM"/>
    </source>
</evidence>
<evidence type="ECO:0000256" key="1">
    <source>
        <dbReference type="SAM" id="Coils"/>
    </source>
</evidence>
<sequence>MPRWCCRLPVEAPGKAQVVVTVEHRGRRKEAVVQCAMEACRTLDRRNLLRQAKYEGHQHRKRDWAENDYYDSDEDDFLDRTGDIQRRRLKRMKATQTAGKDGDAENYDSLMKKYTKTTEELADLEGKLAEAAAVQEASKAGKGQAPEDDLDSFMHSLKFQAPDKHKRVTWKLRAIELRKEELKLRRLVNIARPLGIPELKPYQSQHGTVAGGSRPPQRLGQAGFGSRLRGLAMSTTAPKEPECKVHKIFLEEESKPKQKLKRLDDDDDSEEIKAVSKQQSQPQERGAAPHQEPHQSKSSPAPMAKPLPSYQPQKSEPQKYGGETSPDKLCKEVKDEGSKEDKPKHIKSEVSSSETLKRPQSQSQDTSTEQKSQPEKKAKVLGPTLPPHLAQKTNPQNPTQPRKKEKRKYDEDDPNYDTWVPPMHQSGDGRTSLNDRLGY</sequence>
<evidence type="ECO:0000256" key="2">
    <source>
        <dbReference type="SAM" id="MobiDB-lite"/>
    </source>
</evidence>
<proteinExistence type="predicted"/>
<comment type="caution">
    <text evidence="3">The sequence shown here is derived from an EMBL/GenBank/DDBJ whole genome shotgun (WGS) entry which is preliminary data.</text>
</comment>
<organism evidence="3 4">
    <name type="scientific">Portunus trituberculatus</name>
    <name type="common">Swimming crab</name>
    <name type="synonym">Neptunus trituberculatus</name>
    <dbReference type="NCBI Taxonomy" id="210409"/>
    <lineage>
        <taxon>Eukaryota</taxon>
        <taxon>Metazoa</taxon>
        <taxon>Ecdysozoa</taxon>
        <taxon>Arthropoda</taxon>
        <taxon>Crustacea</taxon>
        <taxon>Multicrustacea</taxon>
        <taxon>Malacostraca</taxon>
        <taxon>Eumalacostraca</taxon>
        <taxon>Eucarida</taxon>
        <taxon>Decapoda</taxon>
        <taxon>Pleocyemata</taxon>
        <taxon>Brachyura</taxon>
        <taxon>Eubrachyura</taxon>
        <taxon>Portunoidea</taxon>
        <taxon>Portunidae</taxon>
        <taxon>Portuninae</taxon>
        <taxon>Portunus</taxon>
    </lineage>
</organism>
<keyword evidence="4" id="KW-1185">Reference proteome</keyword>
<feature type="compositionally biased region" description="Polar residues" evidence="2">
    <location>
        <begin position="391"/>
        <end position="400"/>
    </location>
</feature>
<dbReference type="AlphaFoldDB" id="A0A5B7CSC7"/>
<feature type="compositionally biased region" description="Polar residues" evidence="2">
    <location>
        <begin position="428"/>
        <end position="439"/>
    </location>
</feature>
<protein>
    <recommendedName>
        <fullName evidence="5">Kanadaptin</fullName>
    </recommendedName>
</protein>
<gene>
    <name evidence="3" type="primary">ZK632.2</name>
    <name evidence="3" type="ORF">E2C01_005061</name>
</gene>
<name>A0A5B7CSC7_PORTR</name>
<feature type="region of interest" description="Disordered" evidence="2">
    <location>
        <begin position="247"/>
        <end position="439"/>
    </location>
</feature>
<evidence type="ECO:0000313" key="3">
    <source>
        <dbReference type="EMBL" id="MPC12370.1"/>
    </source>
</evidence>
<feature type="coiled-coil region" evidence="1">
    <location>
        <begin position="107"/>
        <end position="134"/>
    </location>
</feature>
<feature type="region of interest" description="Disordered" evidence="2">
    <location>
        <begin position="199"/>
        <end position="223"/>
    </location>
</feature>
<keyword evidence="1" id="KW-0175">Coiled coil</keyword>
<feature type="compositionally biased region" description="Basic and acidic residues" evidence="2">
    <location>
        <begin position="325"/>
        <end position="348"/>
    </location>
</feature>
<dbReference type="Proteomes" id="UP000324222">
    <property type="component" value="Unassembled WGS sequence"/>
</dbReference>
<evidence type="ECO:0000313" key="4">
    <source>
        <dbReference type="Proteomes" id="UP000324222"/>
    </source>
</evidence>
<dbReference type="OrthoDB" id="433755at2759"/>
<reference evidence="3 4" key="1">
    <citation type="submission" date="2019-05" db="EMBL/GenBank/DDBJ databases">
        <title>Another draft genome of Portunus trituberculatus and its Hox gene families provides insights of decapod evolution.</title>
        <authorList>
            <person name="Jeong J.-H."/>
            <person name="Song I."/>
            <person name="Kim S."/>
            <person name="Choi T."/>
            <person name="Kim D."/>
            <person name="Ryu S."/>
            <person name="Kim W."/>
        </authorList>
    </citation>
    <scope>NUCLEOTIDE SEQUENCE [LARGE SCALE GENOMIC DNA]</scope>
    <source>
        <tissue evidence="3">Muscle</tissue>
    </source>
</reference>
<accession>A0A5B7CSC7</accession>
<feature type="compositionally biased region" description="Polar residues" evidence="2">
    <location>
        <begin position="349"/>
        <end position="371"/>
    </location>
</feature>
<feature type="compositionally biased region" description="Basic and acidic residues" evidence="2">
    <location>
        <begin position="247"/>
        <end position="264"/>
    </location>
</feature>